<evidence type="ECO:0008006" key="4">
    <source>
        <dbReference type="Google" id="ProtNLM"/>
    </source>
</evidence>
<feature type="region of interest" description="Disordered" evidence="1">
    <location>
        <begin position="432"/>
        <end position="481"/>
    </location>
</feature>
<dbReference type="InterPro" id="IPR006944">
    <property type="entry name" value="Phage/GTA_portal"/>
</dbReference>
<dbReference type="OrthoDB" id="3321096at2"/>
<evidence type="ECO:0000256" key="1">
    <source>
        <dbReference type="SAM" id="MobiDB-lite"/>
    </source>
</evidence>
<gene>
    <name evidence="2" type="ORF">C6N75_09955</name>
</gene>
<comment type="caution">
    <text evidence="2">The sequence shown here is derived from an EMBL/GenBank/DDBJ whole genome shotgun (WGS) entry which is preliminary data.</text>
</comment>
<organism evidence="2 3">
    <name type="scientific">Streptomyces solincola</name>
    <dbReference type="NCBI Taxonomy" id="2100817"/>
    <lineage>
        <taxon>Bacteria</taxon>
        <taxon>Bacillati</taxon>
        <taxon>Actinomycetota</taxon>
        <taxon>Actinomycetes</taxon>
        <taxon>Kitasatosporales</taxon>
        <taxon>Streptomycetaceae</taxon>
        <taxon>Streptomyces</taxon>
    </lineage>
</organism>
<sequence>MAKIWSSLFRGAPEAEQRLTIDDWMENVLHYQNNAYAIGGGPPVNGTSEGVPSDFLGYVQSAYKSSGIVFACMLARMLVFSEARFQFQQMRQGRPADLFGTKDLAVLEKPWPSGQTGDLLARAIQHADLAGNHYAVRSGSRIRWLRPDWTEIILTKPPEEAVECDVAGYLYKPGGTQDRDRWKLYPVDGSQGRIAHWAPIPDPEAMYRGMSPLTPIIREIASDKAATRHKGKFFENAATPAIAVSFKETVTQEQFNEFMAAMDASHAGVENAYSTLYLGGGADVKPLTYDLRQLDFRNTQGAGETRIAAALRVHPVVVGLSEGMQGSSLNAGNFKAAKDGFADGCMRPLWRSLCAAYENLVRVPEDARLWYDDRDIGFLKDDVAQLAEIQTMEATTITKLIQDGYTPESIIEAVRKQDWTLLKHTGLYSVQLQPPLPNGPEGEGQVGGPRPYRPQSQQPKPAAPAAKKTTAPAPKKPPAKP</sequence>
<evidence type="ECO:0000313" key="3">
    <source>
        <dbReference type="Proteomes" id="UP000239322"/>
    </source>
</evidence>
<dbReference type="EMBL" id="PVLV01000121">
    <property type="protein sequence ID" value="PRH79397.1"/>
    <property type="molecule type" value="Genomic_DNA"/>
</dbReference>
<dbReference type="Pfam" id="PF04860">
    <property type="entry name" value="Phage_portal"/>
    <property type="match status" value="1"/>
</dbReference>
<name>A0A2S9PYI0_9ACTN</name>
<evidence type="ECO:0000313" key="2">
    <source>
        <dbReference type="EMBL" id="PRH79397.1"/>
    </source>
</evidence>
<reference evidence="2 3" key="1">
    <citation type="submission" date="2018-03" db="EMBL/GenBank/DDBJ databases">
        <title>Novel Streptomyces sp. from soil.</title>
        <authorList>
            <person name="Tan G.Y.A."/>
            <person name="Lee Z.Y."/>
        </authorList>
    </citation>
    <scope>NUCLEOTIDE SEQUENCE [LARGE SCALE GENOMIC DNA]</scope>
    <source>
        <strain evidence="2 3">ST5x</strain>
    </source>
</reference>
<proteinExistence type="predicted"/>
<dbReference type="AlphaFoldDB" id="A0A2S9PYI0"/>
<keyword evidence="3" id="KW-1185">Reference proteome</keyword>
<feature type="compositionally biased region" description="Low complexity" evidence="1">
    <location>
        <begin position="459"/>
        <end position="473"/>
    </location>
</feature>
<accession>A0A2S9PYI0</accession>
<protein>
    <recommendedName>
        <fullName evidence="4">Phage portal protein</fullName>
    </recommendedName>
</protein>
<dbReference type="Proteomes" id="UP000239322">
    <property type="component" value="Unassembled WGS sequence"/>
</dbReference>
<dbReference type="RefSeq" id="WP_105868513.1">
    <property type="nucleotide sequence ID" value="NZ_PVLV01000121.1"/>
</dbReference>